<reference evidence="3" key="1">
    <citation type="submission" date="2021-02" db="EMBL/GenBank/DDBJ databases">
        <title>Neisseriaceae sp. 26B isolated from the cloaca of a Common Toad-headed Turtle (Mesoclemmys nasuta).</title>
        <authorList>
            <person name="Spergser J."/>
            <person name="Busse H.-J."/>
        </authorList>
    </citation>
    <scope>NUCLEOTIDE SEQUENCE</scope>
    <source>
        <strain evidence="3">26B</strain>
    </source>
</reference>
<dbReference type="Proteomes" id="UP000653156">
    <property type="component" value="Chromosome"/>
</dbReference>
<dbReference type="PANTHER" id="PTHR43228:SF1">
    <property type="entry name" value="TWO-COMPONENT RESPONSE REGULATOR ARR22"/>
    <property type="match status" value="1"/>
</dbReference>
<dbReference type="RefSeq" id="WP_230340467.1">
    <property type="nucleotide sequence ID" value="NZ_CP069798.1"/>
</dbReference>
<name>A0A892ZNG3_9NEIS</name>
<dbReference type="Pfam" id="PF00072">
    <property type="entry name" value="Response_reg"/>
    <property type="match status" value="1"/>
</dbReference>
<dbReference type="InterPro" id="IPR001789">
    <property type="entry name" value="Sig_transdc_resp-reg_receiver"/>
</dbReference>
<protein>
    <submittedName>
        <fullName evidence="3">Response regulator</fullName>
    </submittedName>
</protein>
<keyword evidence="1" id="KW-0597">Phosphoprotein</keyword>
<sequence>MKTIMIVDDSNVIRSKIQRACAGHFEVVATAQNGEEALRFYSELRPDVVTMDLTMPKMDGLKCINELMELDPEVNILVISALSDKATGIKAIELGARGFVYKPFSDEALNEALTEIIEN</sequence>
<feature type="modified residue" description="4-aspartylphosphate" evidence="1">
    <location>
        <position position="52"/>
    </location>
</feature>
<dbReference type="InterPro" id="IPR011006">
    <property type="entry name" value="CheY-like_superfamily"/>
</dbReference>
<organism evidence="3 4">
    <name type="scientific">Paralysiella testudinis</name>
    <dbReference type="NCBI Taxonomy" id="2809020"/>
    <lineage>
        <taxon>Bacteria</taxon>
        <taxon>Pseudomonadati</taxon>
        <taxon>Pseudomonadota</taxon>
        <taxon>Betaproteobacteria</taxon>
        <taxon>Neisseriales</taxon>
        <taxon>Neisseriaceae</taxon>
        <taxon>Paralysiella</taxon>
    </lineage>
</organism>
<dbReference type="AlphaFoldDB" id="A0A892ZNG3"/>
<evidence type="ECO:0000313" key="3">
    <source>
        <dbReference type="EMBL" id="QRQ83174.1"/>
    </source>
</evidence>
<accession>A0A892ZNG3</accession>
<evidence type="ECO:0000259" key="2">
    <source>
        <dbReference type="PROSITE" id="PS50110"/>
    </source>
</evidence>
<dbReference type="InterPro" id="IPR052048">
    <property type="entry name" value="ST_Response_Regulator"/>
</dbReference>
<dbReference type="KEGG" id="ptes:JQU52_07420"/>
<dbReference type="Gene3D" id="3.40.50.2300">
    <property type="match status" value="1"/>
</dbReference>
<keyword evidence="4" id="KW-1185">Reference proteome</keyword>
<dbReference type="SMART" id="SM00448">
    <property type="entry name" value="REC"/>
    <property type="match status" value="1"/>
</dbReference>
<proteinExistence type="predicted"/>
<dbReference type="SUPFAM" id="SSF52172">
    <property type="entry name" value="CheY-like"/>
    <property type="match status" value="1"/>
</dbReference>
<dbReference type="PANTHER" id="PTHR43228">
    <property type="entry name" value="TWO-COMPONENT RESPONSE REGULATOR"/>
    <property type="match status" value="1"/>
</dbReference>
<dbReference type="EMBL" id="CP069798">
    <property type="protein sequence ID" value="QRQ83174.1"/>
    <property type="molecule type" value="Genomic_DNA"/>
</dbReference>
<dbReference type="GO" id="GO:0000160">
    <property type="term" value="P:phosphorelay signal transduction system"/>
    <property type="evidence" value="ECO:0007669"/>
    <property type="project" value="InterPro"/>
</dbReference>
<evidence type="ECO:0000313" key="4">
    <source>
        <dbReference type="Proteomes" id="UP000653156"/>
    </source>
</evidence>
<gene>
    <name evidence="3" type="ORF">JQU52_07420</name>
</gene>
<dbReference type="PROSITE" id="PS50110">
    <property type="entry name" value="RESPONSE_REGULATORY"/>
    <property type="match status" value="1"/>
</dbReference>
<feature type="domain" description="Response regulatory" evidence="2">
    <location>
        <begin position="3"/>
        <end position="117"/>
    </location>
</feature>
<evidence type="ECO:0000256" key="1">
    <source>
        <dbReference type="PROSITE-ProRule" id="PRU00169"/>
    </source>
</evidence>